<dbReference type="EMBL" id="PQNQ01000006">
    <property type="protein sequence ID" value="RRQ04881.1"/>
    <property type="molecule type" value="Genomic_DNA"/>
</dbReference>
<dbReference type="GO" id="GO:0009231">
    <property type="term" value="P:riboflavin biosynthetic process"/>
    <property type="evidence" value="ECO:0007669"/>
    <property type="project" value="UniProtKB-UniRule"/>
</dbReference>
<dbReference type="UniPathway" id="UPA00275">
    <property type="reaction ID" value="UER00404"/>
</dbReference>
<comment type="caution">
    <text evidence="8">The sequence shown here is derived from an EMBL/GenBank/DDBJ whole genome shotgun (WGS) entry which is preliminary data.</text>
</comment>
<dbReference type="Proteomes" id="UP000276526">
    <property type="component" value="Unassembled WGS sequence"/>
</dbReference>
<evidence type="ECO:0000313" key="9">
    <source>
        <dbReference type="EMBL" id="RRQ04881.1"/>
    </source>
</evidence>
<dbReference type="NCBIfam" id="TIGR00114">
    <property type="entry name" value="lumazine-synth"/>
    <property type="match status" value="1"/>
</dbReference>
<reference evidence="10 11" key="1">
    <citation type="submission" date="2018-01" db="EMBL/GenBank/DDBJ databases">
        <title>Twenty Corynebacterium bovis Genomes.</title>
        <authorList>
            <person name="Gulvik C.A."/>
        </authorList>
    </citation>
    <scope>NUCLEOTIDE SEQUENCE [LARGE SCALE GENOMIC DNA]</scope>
    <source>
        <strain evidence="9 11">16-2004</strain>
        <strain evidence="8 10">F6900</strain>
    </source>
</reference>
<keyword evidence="5 7" id="KW-0808">Transferase</keyword>
<dbReference type="Pfam" id="PF00885">
    <property type="entry name" value="DMRL_synthase"/>
    <property type="match status" value="1"/>
</dbReference>
<dbReference type="GO" id="GO:0005829">
    <property type="term" value="C:cytosol"/>
    <property type="evidence" value="ECO:0007669"/>
    <property type="project" value="TreeGrafter"/>
</dbReference>
<comment type="function">
    <text evidence="7">Catalyzes the formation of 6,7-dimethyl-8-ribityllumazine by condensation of 5-amino-6-(D-ribitylamino)uracil with 3,4-dihydroxy-2-butanone 4-phosphate. This is the penultimate step in the biosynthesis of riboflavin.</text>
</comment>
<evidence type="ECO:0000313" key="8">
    <source>
        <dbReference type="EMBL" id="RRO86299.1"/>
    </source>
</evidence>
<evidence type="ECO:0000313" key="11">
    <source>
        <dbReference type="Proteomes" id="UP000278422"/>
    </source>
</evidence>
<dbReference type="InterPro" id="IPR036467">
    <property type="entry name" value="LS/RS_sf"/>
</dbReference>
<keyword evidence="11" id="KW-1185">Reference proteome</keyword>
<evidence type="ECO:0000256" key="6">
    <source>
        <dbReference type="ARBA" id="ARBA00048785"/>
    </source>
</evidence>
<evidence type="ECO:0000256" key="7">
    <source>
        <dbReference type="HAMAP-Rule" id="MF_00178"/>
    </source>
</evidence>
<evidence type="ECO:0000313" key="10">
    <source>
        <dbReference type="Proteomes" id="UP000276526"/>
    </source>
</evidence>
<comment type="pathway">
    <text evidence="1 7">Cofactor biosynthesis; riboflavin biosynthesis; riboflavin from 2-hydroxy-3-oxobutyl phosphate and 5-amino-6-(D-ribitylamino)uracil: step 1/2.</text>
</comment>
<dbReference type="PANTHER" id="PTHR21058:SF0">
    <property type="entry name" value="6,7-DIMETHYL-8-RIBITYLLUMAZINE SYNTHASE"/>
    <property type="match status" value="1"/>
</dbReference>
<feature type="binding site" evidence="7">
    <location>
        <position position="114"/>
    </location>
    <ligand>
        <name>5-amino-6-(D-ribitylamino)uracil</name>
        <dbReference type="ChEBI" id="CHEBI:15934"/>
    </ligand>
</feature>
<feature type="binding site" evidence="7">
    <location>
        <begin position="59"/>
        <end position="61"/>
    </location>
    <ligand>
        <name>5-amino-6-(D-ribitylamino)uracil</name>
        <dbReference type="ChEBI" id="CHEBI:15934"/>
    </ligand>
</feature>
<feature type="active site" description="Proton donor" evidence="7">
    <location>
        <position position="89"/>
    </location>
</feature>
<name>A0A426PYG8_9CORY</name>
<evidence type="ECO:0000256" key="2">
    <source>
        <dbReference type="ARBA" id="ARBA00007424"/>
    </source>
</evidence>
<feature type="binding site" evidence="7">
    <location>
        <position position="128"/>
    </location>
    <ligand>
        <name>(2S)-2-hydroxy-3-oxobutyl phosphate</name>
        <dbReference type="ChEBI" id="CHEBI:58830"/>
    </ligand>
</feature>
<dbReference type="GO" id="GO:0009349">
    <property type="term" value="C:riboflavin synthase complex"/>
    <property type="evidence" value="ECO:0007669"/>
    <property type="project" value="UniProtKB-UniRule"/>
</dbReference>
<comment type="catalytic activity">
    <reaction evidence="6 7">
        <text>(2S)-2-hydroxy-3-oxobutyl phosphate + 5-amino-6-(D-ribitylamino)uracil = 6,7-dimethyl-8-(1-D-ribityl)lumazine + phosphate + 2 H2O + H(+)</text>
        <dbReference type="Rhea" id="RHEA:26152"/>
        <dbReference type="ChEBI" id="CHEBI:15377"/>
        <dbReference type="ChEBI" id="CHEBI:15378"/>
        <dbReference type="ChEBI" id="CHEBI:15934"/>
        <dbReference type="ChEBI" id="CHEBI:43474"/>
        <dbReference type="ChEBI" id="CHEBI:58201"/>
        <dbReference type="ChEBI" id="CHEBI:58830"/>
        <dbReference type="EC" id="2.5.1.78"/>
    </reaction>
</comment>
<feature type="binding site" evidence="7">
    <location>
        <begin position="81"/>
        <end position="83"/>
    </location>
    <ligand>
        <name>5-amino-6-(D-ribitylamino)uracil</name>
        <dbReference type="ChEBI" id="CHEBI:15934"/>
    </ligand>
</feature>
<evidence type="ECO:0000256" key="3">
    <source>
        <dbReference type="ARBA" id="ARBA00012664"/>
    </source>
</evidence>
<dbReference type="Proteomes" id="UP000278422">
    <property type="component" value="Unassembled WGS sequence"/>
</dbReference>
<dbReference type="InterPro" id="IPR002180">
    <property type="entry name" value="LS/RS"/>
</dbReference>
<comment type="similarity">
    <text evidence="2 7">Belongs to the DMRL synthase family.</text>
</comment>
<dbReference type="EC" id="2.5.1.78" evidence="3 7"/>
<proteinExistence type="inferred from homology"/>
<dbReference type="GeneID" id="60808846"/>
<dbReference type="HAMAP" id="MF_00178">
    <property type="entry name" value="Lumazine_synth"/>
    <property type="match status" value="1"/>
</dbReference>
<gene>
    <name evidence="7" type="primary">ribH</name>
    <name evidence="9" type="ORF">CXF42_03465</name>
    <name evidence="8" type="ORF">CXF48_07530</name>
</gene>
<dbReference type="OrthoDB" id="9809709at2"/>
<feature type="binding site" evidence="7">
    <location>
        <position position="28"/>
    </location>
    <ligand>
        <name>5-amino-6-(D-ribitylamino)uracil</name>
        <dbReference type="ChEBI" id="CHEBI:15934"/>
    </ligand>
</feature>
<dbReference type="EMBL" id="PQNK01000011">
    <property type="protein sequence ID" value="RRO86299.1"/>
    <property type="molecule type" value="Genomic_DNA"/>
</dbReference>
<evidence type="ECO:0000256" key="5">
    <source>
        <dbReference type="ARBA" id="ARBA00022679"/>
    </source>
</evidence>
<sequence>MSGTGVSEITVRPGAAEGLTVAVVSSTWNAEITDQLHTRAVETLREAGARVTEYRVAGALELPVIVAALLEVSDAVVATGCVIRGATVHFDHVCNSVTYGLTRCGLDAGRPVGNGVLTVDDVAQARDRAGLPGAAEDKGHDAAVAALHSALVLREIRGSGR</sequence>
<protein>
    <recommendedName>
        <fullName evidence="3 7">6,7-dimethyl-8-ribityllumazine synthase</fullName>
        <shortName evidence="7">DMRL synthase</shortName>
        <shortName evidence="7">LS</shortName>
        <shortName evidence="7">Lumazine synthase</shortName>
        <ecNumber evidence="3 7">2.5.1.78</ecNumber>
    </recommendedName>
</protein>
<keyword evidence="4 7" id="KW-0686">Riboflavin biosynthesis</keyword>
<dbReference type="RefSeq" id="WP_029157701.1">
    <property type="nucleotide sequence ID" value="NZ_CP066067.1"/>
</dbReference>
<evidence type="ECO:0000256" key="1">
    <source>
        <dbReference type="ARBA" id="ARBA00004917"/>
    </source>
</evidence>
<organism evidence="8 10">
    <name type="scientific">Corynebacterium bovis</name>
    <dbReference type="NCBI Taxonomy" id="36808"/>
    <lineage>
        <taxon>Bacteria</taxon>
        <taxon>Bacillati</taxon>
        <taxon>Actinomycetota</taxon>
        <taxon>Actinomycetes</taxon>
        <taxon>Mycobacteriales</taxon>
        <taxon>Corynebacteriaceae</taxon>
        <taxon>Corynebacterium</taxon>
    </lineage>
</organism>
<dbReference type="Gene3D" id="3.40.50.960">
    <property type="entry name" value="Lumazine/riboflavin synthase"/>
    <property type="match status" value="1"/>
</dbReference>
<dbReference type="CDD" id="cd09209">
    <property type="entry name" value="Lumazine_synthase-I"/>
    <property type="match status" value="1"/>
</dbReference>
<dbReference type="AlphaFoldDB" id="A0A426PYG8"/>
<dbReference type="GO" id="GO:0000906">
    <property type="term" value="F:6,7-dimethyl-8-ribityllumazine synthase activity"/>
    <property type="evidence" value="ECO:0007669"/>
    <property type="project" value="UniProtKB-UniRule"/>
</dbReference>
<dbReference type="SUPFAM" id="SSF52121">
    <property type="entry name" value="Lumazine synthase"/>
    <property type="match status" value="1"/>
</dbReference>
<dbReference type="PANTHER" id="PTHR21058">
    <property type="entry name" value="6,7-DIMETHYL-8-RIBITYLLUMAZINE SYNTHASE DMRL SYNTHASE LUMAZINE SYNTHASE"/>
    <property type="match status" value="1"/>
</dbReference>
<feature type="binding site" evidence="7">
    <location>
        <begin position="86"/>
        <end position="87"/>
    </location>
    <ligand>
        <name>(2S)-2-hydroxy-3-oxobutyl phosphate</name>
        <dbReference type="ChEBI" id="CHEBI:58830"/>
    </ligand>
</feature>
<evidence type="ECO:0000256" key="4">
    <source>
        <dbReference type="ARBA" id="ARBA00022619"/>
    </source>
</evidence>
<dbReference type="InterPro" id="IPR034964">
    <property type="entry name" value="LS"/>
</dbReference>
<accession>A0A426PYG8</accession>